<dbReference type="Proteomes" id="UP000184144">
    <property type="component" value="Unassembled WGS sequence"/>
</dbReference>
<sequence>MSLKALALSLAITLTAATAVYSLTNRIAIDHESPQICVLSDSAADQDLKTCTAPPAEHQTPG</sequence>
<feature type="chain" id="PRO_5012409197" evidence="1">
    <location>
        <begin position="20"/>
        <end position="62"/>
    </location>
</feature>
<gene>
    <name evidence="2" type="ORF">SAMN05444273_103518</name>
</gene>
<keyword evidence="1" id="KW-0732">Signal</keyword>
<dbReference type="AlphaFoldDB" id="A0A1M4YEJ2"/>
<organism evidence="2 3">
    <name type="scientific">Litoreibacter ascidiaceicola</name>
    <dbReference type="NCBI Taxonomy" id="1486859"/>
    <lineage>
        <taxon>Bacteria</taxon>
        <taxon>Pseudomonadati</taxon>
        <taxon>Pseudomonadota</taxon>
        <taxon>Alphaproteobacteria</taxon>
        <taxon>Rhodobacterales</taxon>
        <taxon>Roseobacteraceae</taxon>
        <taxon>Litoreibacter</taxon>
    </lineage>
</organism>
<reference evidence="3" key="1">
    <citation type="submission" date="2016-11" db="EMBL/GenBank/DDBJ databases">
        <authorList>
            <person name="Varghese N."/>
            <person name="Submissions S."/>
        </authorList>
    </citation>
    <scope>NUCLEOTIDE SEQUENCE [LARGE SCALE GENOMIC DNA]</scope>
    <source>
        <strain evidence="3">DSM 100566</strain>
    </source>
</reference>
<protein>
    <submittedName>
        <fullName evidence="2">Uncharacterized protein</fullName>
    </submittedName>
</protein>
<proteinExistence type="predicted"/>
<evidence type="ECO:0000313" key="3">
    <source>
        <dbReference type="Proteomes" id="UP000184144"/>
    </source>
</evidence>
<evidence type="ECO:0000256" key="1">
    <source>
        <dbReference type="SAM" id="SignalP"/>
    </source>
</evidence>
<accession>A0A1M4YEJ2</accession>
<evidence type="ECO:0000313" key="2">
    <source>
        <dbReference type="EMBL" id="SHF04160.1"/>
    </source>
</evidence>
<dbReference type="EMBL" id="FQUV01000003">
    <property type="protein sequence ID" value="SHF04160.1"/>
    <property type="molecule type" value="Genomic_DNA"/>
</dbReference>
<dbReference type="RefSeq" id="WP_139250636.1">
    <property type="nucleotide sequence ID" value="NZ_FQUV01000003.1"/>
</dbReference>
<keyword evidence="3" id="KW-1185">Reference proteome</keyword>
<feature type="signal peptide" evidence="1">
    <location>
        <begin position="1"/>
        <end position="19"/>
    </location>
</feature>
<name>A0A1M4YEJ2_9RHOB</name>